<accession>A0A5C4QFP6</accession>
<evidence type="ECO:0000313" key="1">
    <source>
        <dbReference type="EMBL" id="TNH23314.1"/>
    </source>
</evidence>
<reference evidence="1 2" key="1">
    <citation type="submission" date="2019-06" db="EMBL/GenBank/DDBJ databases">
        <title>Micromonospora ordensis sp. nov., isolated from deep marine sediment.</title>
        <authorList>
            <person name="Veyisoglu A."/>
            <person name="Carro L."/>
            <person name="Klenk H.-P."/>
            <person name="Sahin N."/>
        </authorList>
    </citation>
    <scope>NUCLEOTIDE SEQUENCE [LARGE SCALE GENOMIC DNA]</scope>
    <source>
        <strain evidence="1 2">S2509</strain>
    </source>
</reference>
<name>A0A5C4QFP6_9ACTN</name>
<dbReference type="AlphaFoldDB" id="A0A5C4QFP6"/>
<dbReference type="Proteomes" id="UP000306145">
    <property type="component" value="Unassembled WGS sequence"/>
</dbReference>
<organism evidence="1 2">
    <name type="scientific">Micromonospora orduensis</name>
    <dbReference type="NCBI Taxonomy" id="1420891"/>
    <lineage>
        <taxon>Bacteria</taxon>
        <taxon>Bacillati</taxon>
        <taxon>Actinomycetota</taxon>
        <taxon>Actinomycetes</taxon>
        <taxon>Micromonosporales</taxon>
        <taxon>Micromonosporaceae</taxon>
        <taxon>Micromonospora</taxon>
    </lineage>
</organism>
<comment type="caution">
    <text evidence="1">The sequence shown here is derived from an EMBL/GenBank/DDBJ whole genome shotgun (WGS) entry which is preliminary data.</text>
</comment>
<keyword evidence="2" id="KW-1185">Reference proteome</keyword>
<sequence length="366" mass="36911">MTNDLGQLRNLAMGALDFGASDAIRASRAREAVEQAQDLADFARVAAGVIGGSRAQDWARVKVPHLGGVGGQDVRPALERIEARQAADQLRAVQLTTDNPGLVPRPVEAVGGTGIGTALPLIRTFAGERAFTAGGVAPVVPGVAAGNVNGAMVTEGTPLTAGAAVTIGDVGAARARQLAACYAILPRQVIDWADPAAQAMLDQLLTDVADRAAEIYIGGQLVAAAGGTRVAGADATTLGAALDQAEALAGAAMNNHLADNPEGVADGAVPGLVIVNPVNLPRVRRAIGTSWQSDVPRPLVAVSIGAPAGTAIVTAPGAVLLEREPVQWDPQLSPDTLGVEIGVSRPLYLAVRAAAGVQTVTGIPAA</sequence>
<dbReference type="RefSeq" id="WP_139587286.1">
    <property type="nucleotide sequence ID" value="NZ_VDFY01000242.1"/>
</dbReference>
<protein>
    <submittedName>
        <fullName evidence="1">Uncharacterized protein</fullName>
    </submittedName>
</protein>
<gene>
    <name evidence="1" type="ORF">FHG89_27370</name>
</gene>
<dbReference type="EMBL" id="VDFY01000242">
    <property type="protein sequence ID" value="TNH23314.1"/>
    <property type="molecule type" value="Genomic_DNA"/>
</dbReference>
<proteinExistence type="predicted"/>
<evidence type="ECO:0000313" key="2">
    <source>
        <dbReference type="Proteomes" id="UP000306145"/>
    </source>
</evidence>
<dbReference type="OrthoDB" id="10005404at2"/>